<dbReference type="OrthoDB" id="1470350at2759"/>
<dbReference type="PANTHER" id="PTHR24305">
    <property type="entry name" value="CYTOCHROME P450"/>
    <property type="match status" value="1"/>
</dbReference>
<evidence type="ECO:0000256" key="13">
    <source>
        <dbReference type="PIRSR" id="PIRSR602403-1"/>
    </source>
</evidence>
<keyword evidence="8 14" id="KW-1133">Transmembrane helix</keyword>
<dbReference type="PANTHER" id="PTHR24305:SF166">
    <property type="entry name" value="CYTOCHROME P450 12A4, MITOCHONDRIAL-RELATED"/>
    <property type="match status" value="1"/>
</dbReference>
<keyword evidence="11" id="KW-0503">Monooxygenase</keyword>
<evidence type="ECO:0000256" key="4">
    <source>
        <dbReference type="ARBA" id="ARBA00010617"/>
    </source>
</evidence>
<dbReference type="Gene3D" id="1.10.630.10">
    <property type="entry name" value="Cytochrome P450"/>
    <property type="match status" value="1"/>
</dbReference>
<dbReference type="InterPro" id="IPR002403">
    <property type="entry name" value="Cyt_P450_E_grp-IV"/>
</dbReference>
<dbReference type="GO" id="GO:0016020">
    <property type="term" value="C:membrane"/>
    <property type="evidence" value="ECO:0007669"/>
    <property type="project" value="UniProtKB-SubCell"/>
</dbReference>
<evidence type="ECO:0000256" key="3">
    <source>
        <dbReference type="ARBA" id="ARBA00004721"/>
    </source>
</evidence>
<accession>A0A5C3QE75</accession>
<proteinExistence type="inferred from homology"/>
<keyword evidence="6 14" id="KW-0812">Transmembrane</keyword>
<dbReference type="AlphaFoldDB" id="A0A5C3QE75"/>
<evidence type="ECO:0000256" key="5">
    <source>
        <dbReference type="ARBA" id="ARBA00022617"/>
    </source>
</evidence>
<dbReference type="STRING" id="1884261.A0A5C3QE75"/>
<protein>
    <submittedName>
        <fullName evidence="15">Cytochrome P450</fullName>
    </submittedName>
</protein>
<keyword evidence="12 14" id="KW-0472">Membrane</keyword>
<dbReference type="SUPFAM" id="SSF48264">
    <property type="entry name" value="Cytochrome P450"/>
    <property type="match status" value="1"/>
</dbReference>
<dbReference type="PRINTS" id="PR00465">
    <property type="entry name" value="EP450IV"/>
</dbReference>
<feature type="binding site" description="axial binding residue" evidence="13">
    <location>
        <position position="479"/>
    </location>
    <ligand>
        <name>heme</name>
        <dbReference type="ChEBI" id="CHEBI:30413"/>
    </ligand>
    <ligandPart>
        <name>Fe</name>
        <dbReference type="ChEBI" id="CHEBI:18248"/>
    </ligandPart>
</feature>
<comment type="subcellular location">
    <subcellularLocation>
        <location evidence="2">Membrane</location>
    </subcellularLocation>
</comment>
<dbReference type="InterPro" id="IPR050121">
    <property type="entry name" value="Cytochrome_P450_monoxygenase"/>
</dbReference>
<comment type="cofactor">
    <cofactor evidence="1 13">
        <name>heme</name>
        <dbReference type="ChEBI" id="CHEBI:30413"/>
    </cofactor>
</comment>
<evidence type="ECO:0000256" key="1">
    <source>
        <dbReference type="ARBA" id="ARBA00001971"/>
    </source>
</evidence>
<dbReference type="GO" id="GO:0016705">
    <property type="term" value="F:oxidoreductase activity, acting on paired donors, with incorporation or reduction of molecular oxygen"/>
    <property type="evidence" value="ECO:0007669"/>
    <property type="project" value="InterPro"/>
</dbReference>
<gene>
    <name evidence="15" type="ORF">BDV98DRAFT_570279</name>
</gene>
<evidence type="ECO:0000256" key="7">
    <source>
        <dbReference type="ARBA" id="ARBA00022723"/>
    </source>
</evidence>
<dbReference type="GO" id="GO:0005506">
    <property type="term" value="F:iron ion binding"/>
    <property type="evidence" value="ECO:0007669"/>
    <property type="project" value="InterPro"/>
</dbReference>
<dbReference type="InterPro" id="IPR036396">
    <property type="entry name" value="Cyt_P450_sf"/>
</dbReference>
<evidence type="ECO:0000256" key="11">
    <source>
        <dbReference type="ARBA" id="ARBA00023033"/>
    </source>
</evidence>
<evidence type="ECO:0000256" key="2">
    <source>
        <dbReference type="ARBA" id="ARBA00004370"/>
    </source>
</evidence>
<evidence type="ECO:0000256" key="6">
    <source>
        <dbReference type="ARBA" id="ARBA00022692"/>
    </source>
</evidence>
<keyword evidence="7 13" id="KW-0479">Metal-binding</keyword>
<organism evidence="15 16">
    <name type="scientific">Pterulicium gracile</name>
    <dbReference type="NCBI Taxonomy" id="1884261"/>
    <lineage>
        <taxon>Eukaryota</taxon>
        <taxon>Fungi</taxon>
        <taxon>Dikarya</taxon>
        <taxon>Basidiomycota</taxon>
        <taxon>Agaricomycotina</taxon>
        <taxon>Agaricomycetes</taxon>
        <taxon>Agaricomycetidae</taxon>
        <taxon>Agaricales</taxon>
        <taxon>Pleurotineae</taxon>
        <taxon>Pterulaceae</taxon>
        <taxon>Pterulicium</taxon>
    </lineage>
</organism>
<keyword evidence="16" id="KW-1185">Reference proteome</keyword>
<evidence type="ECO:0000256" key="12">
    <source>
        <dbReference type="ARBA" id="ARBA00023136"/>
    </source>
</evidence>
<dbReference type="EMBL" id="ML178831">
    <property type="protein sequence ID" value="TFK99856.1"/>
    <property type="molecule type" value="Genomic_DNA"/>
</dbReference>
<name>A0A5C3QE75_9AGAR</name>
<comment type="similarity">
    <text evidence="4">Belongs to the cytochrome P450 family.</text>
</comment>
<evidence type="ECO:0000313" key="15">
    <source>
        <dbReference type="EMBL" id="TFK99856.1"/>
    </source>
</evidence>
<keyword evidence="5 13" id="KW-0349">Heme</keyword>
<sequence length="496" mass="55366">MHPLMGFLIASIVALSKSVFYVVVFLSIYLSIRFIHRNATSPLQRLKGPRDSGFLLGHVMAVREIDAQTNKSMNGEWMKEYGHVSSFSAPLGIRASCHYLGNQFLKPHGIVIRKPGFGRRLLGRALGEGVLMAGEDVHKHQRKIMNPAFDPAQIRELFPIFMEKAVMLRDVWSQKLLQERGNARIDILSGAGKVTLDVIGAAGFDYELDALDESKKNDLTDAFGTLLGAEQPDALLLLLVFAMVIPRSWPTAWRAKRMMNRIGKQLLERSKQQASEEKPALTSNTISRPRDLLSLLVRANMDPSVPEQQRLSKDEVIAQIPTFLLAGHETTSTAIAFCLFSLAERPDIQHKLRKELLSSINDNPSMDELNTLPYLDQVLRETLRLHAPVPATQRHVMQDDLIPVSKPFTDKYGEAHNAIRVSAGESVLIPMLAINTAKEILGDDALEFKPERWLDLPKGATEIPGLLNTLTFLGGPRACIGYRFSMVEFVFLSLTN</sequence>
<dbReference type="Pfam" id="PF00067">
    <property type="entry name" value="p450"/>
    <property type="match status" value="1"/>
</dbReference>
<dbReference type="Proteomes" id="UP000305067">
    <property type="component" value="Unassembled WGS sequence"/>
</dbReference>
<evidence type="ECO:0000256" key="10">
    <source>
        <dbReference type="ARBA" id="ARBA00023004"/>
    </source>
</evidence>
<evidence type="ECO:0000256" key="14">
    <source>
        <dbReference type="SAM" id="Phobius"/>
    </source>
</evidence>
<feature type="transmembrane region" description="Helical" evidence="14">
    <location>
        <begin position="7"/>
        <end position="32"/>
    </location>
</feature>
<evidence type="ECO:0000256" key="9">
    <source>
        <dbReference type="ARBA" id="ARBA00023002"/>
    </source>
</evidence>
<comment type="pathway">
    <text evidence="3">Secondary metabolite biosynthesis; terpenoid biosynthesis.</text>
</comment>
<reference evidence="15 16" key="1">
    <citation type="journal article" date="2019" name="Nat. Ecol. Evol.">
        <title>Megaphylogeny resolves global patterns of mushroom evolution.</title>
        <authorList>
            <person name="Varga T."/>
            <person name="Krizsan K."/>
            <person name="Foldi C."/>
            <person name="Dima B."/>
            <person name="Sanchez-Garcia M."/>
            <person name="Sanchez-Ramirez S."/>
            <person name="Szollosi G.J."/>
            <person name="Szarkandi J.G."/>
            <person name="Papp V."/>
            <person name="Albert L."/>
            <person name="Andreopoulos W."/>
            <person name="Angelini C."/>
            <person name="Antonin V."/>
            <person name="Barry K.W."/>
            <person name="Bougher N.L."/>
            <person name="Buchanan P."/>
            <person name="Buyck B."/>
            <person name="Bense V."/>
            <person name="Catcheside P."/>
            <person name="Chovatia M."/>
            <person name="Cooper J."/>
            <person name="Damon W."/>
            <person name="Desjardin D."/>
            <person name="Finy P."/>
            <person name="Geml J."/>
            <person name="Haridas S."/>
            <person name="Hughes K."/>
            <person name="Justo A."/>
            <person name="Karasinski D."/>
            <person name="Kautmanova I."/>
            <person name="Kiss B."/>
            <person name="Kocsube S."/>
            <person name="Kotiranta H."/>
            <person name="LaButti K.M."/>
            <person name="Lechner B.E."/>
            <person name="Liimatainen K."/>
            <person name="Lipzen A."/>
            <person name="Lukacs Z."/>
            <person name="Mihaltcheva S."/>
            <person name="Morgado L.N."/>
            <person name="Niskanen T."/>
            <person name="Noordeloos M.E."/>
            <person name="Ohm R.A."/>
            <person name="Ortiz-Santana B."/>
            <person name="Ovrebo C."/>
            <person name="Racz N."/>
            <person name="Riley R."/>
            <person name="Savchenko A."/>
            <person name="Shiryaev A."/>
            <person name="Soop K."/>
            <person name="Spirin V."/>
            <person name="Szebenyi C."/>
            <person name="Tomsovsky M."/>
            <person name="Tulloss R.E."/>
            <person name="Uehling J."/>
            <person name="Grigoriev I.V."/>
            <person name="Vagvolgyi C."/>
            <person name="Papp T."/>
            <person name="Martin F.M."/>
            <person name="Miettinen O."/>
            <person name="Hibbett D.S."/>
            <person name="Nagy L.G."/>
        </authorList>
    </citation>
    <scope>NUCLEOTIDE SEQUENCE [LARGE SCALE GENOMIC DNA]</scope>
    <source>
        <strain evidence="15 16">CBS 309.79</strain>
    </source>
</reference>
<keyword evidence="10 13" id="KW-0408">Iron</keyword>
<dbReference type="InterPro" id="IPR001128">
    <property type="entry name" value="Cyt_P450"/>
</dbReference>
<evidence type="ECO:0000313" key="16">
    <source>
        <dbReference type="Proteomes" id="UP000305067"/>
    </source>
</evidence>
<keyword evidence="9" id="KW-0560">Oxidoreductase</keyword>
<evidence type="ECO:0000256" key="8">
    <source>
        <dbReference type="ARBA" id="ARBA00022989"/>
    </source>
</evidence>
<dbReference type="GO" id="GO:0020037">
    <property type="term" value="F:heme binding"/>
    <property type="evidence" value="ECO:0007669"/>
    <property type="project" value="InterPro"/>
</dbReference>
<dbReference type="PRINTS" id="PR00385">
    <property type="entry name" value="P450"/>
</dbReference>
<dbReference type="GO" id="GO:0004497">
    <property type="term" value="F:monooxygenase activity"/>
    <property type="evidence" value="ECO:0007669"/>
    <property type="project" value="UniProtKB-KW"/>
</dbReference>